<evidence type="ECO:0000313" key="2">
    <source>
        <dbReference type="EMBL" id="GKV03097.1"/>
    </source>
</evidence>
<dbReference type="Proteomes" id="UP001054252">
    <property type="component" value="Unassembled WGS sequence"/>
</dbReference>
<comment type="caution">
    <text evidence="2">The sequence shown here is derived from an EMBL/GenBank/DDBJ whole genome shotgun (WGS) entry which is preliminary data.</text>
</comment>
<feature type="region of interest" description="Disordered" evidence="1">
    <location>
        <begin position="1"/>
        <end position="21"/>
    </location>
</feature>
<sequence>MKHEPISSAKVLRVPSQRPNSSLWLSSNALLVLQLPHGKPNGCP</sequence>
<evidence type="ECO:0000256" key="1">
    <source>
        <dbReference type="SAM" id="MobiDB-lite"/>
    </source>
</evidence>
<organism evidence="2 3">
    <name type="scientific">Rubroshorea leprosula</name>
    <dbReference type="NCBI Taxonomy" id="152421"/>
    <lineage>
        <taxon>Eukaryota</taxon>
        <taxon>Viridiplantae</taxon>
        <taxon>Streptophyta</taxon>
        <taxon>Embryophyta</taxon>
        <taxon>Tracheophyta</taxon>
        <taxon>Spermatophyta</taxon>
        <taxon>Magnoliopsida</taxon>
        <taxon>eudicotyledons</taxon>
        <taxon>Gunneridae</taxon>
        <taxon>Pentapetalae</taxon>
        <taxon>rosids</taxon>
        <taxon>malvids</taxon>
        <taxon>Malvales</taxon>
        <taxon>Dipterocarpaceae</taxon>
        <taxon>Rubroshorea</taxon>
    </lineage>
</organism>
<dbReference type="EMBL" id="BPVZ01000020">
    <property type="protein sequence ID" value="GKV03097.1"/>
    <property type="molecule type" value="Genomic_DNA"/>
</dbReference>
<proteinExistence type="predicted"/>
<protein>
    <submittedName>
        <fullName evidence="2">Uncharacterized protein</fullName>
    </submittedName>
</protein>
<name>A0AAV5IME0_9ROSI</name>
<dbReference type="AlphaFoldDB" id="A0AAV5IME0"/>
<accession>A0AAV5IME0</accession>
<gene>
    <name evidence="2" type="ORF">SLEP1_g15464</name>
</gene>
<reference evidence="2 3" key="1">
    <citation type="journal article" date="2021" name="Commun. Biol.">
        <title>The genome of Shorea leprosula (Dipterocarpaceae) highlights the ecological relevance of drought in aseasonal tropical rainforests.</title>
        <authorList>
            <person name="Ng K.K.S."/>
            <person name="Kobayashi M.J."/>
            <person name="Fawcett J.A."/>
            <person name="Hatakeyama M."/>
            <person name="Paape T."/>
            <person name="Ng C.H."/>
            <person name="Ang C.C."/>
            <person name="Tnah L.H."/>
            <person name="Lee C.T."/>
            <person name="Nishiyama T."/>
            <person name="Sese J."/>
            <person name="O'Brien M.J."/>
            <person name="Copetti D."/>
            <person name="Mohd Noor M.I."/>
            <person name="Ong R.C."/>
            <person name="Putra M."/>
            <person name="Sireger I.Z."/>
            <person name="Indrioko S."/>
            <person name="Kosugi Y."/>
            <person name="Izuno A."/>
            <person name="Isagi Y."/>
            <person name="Lee S.L."/>
            <person name="Shimizu K.K."/>
        </authorList>
    </citation>
    <scope>NUCLEOTIDE SEQUENCE [LARGE SCALE GENOMIC DNA]</scope>
    <source>
        <strain evidence="2">214</strain>
    </source>
</reference>
<evidence type="ECO:0000313" key="3">
    <source>
        <dbReference type="Proteomes" id="UP001054252"/>
    </source>
</evidence>
<keyword evidence="3" id="KW-1185">Reference proteome</keyword>